<dbReference type="FunFam" id="3.40.630.30:FF:000046">
    <property type="entry name" value="Dopamine N-acetyltransferase"/>
    <property type="match status" value="1"/>
</dbReference>
<sequence>MALQYPSSFQIHQNFEKLTFQYEPQLSVESNPSLSTCSTPSTPGSPIDFEIQIASEDDRERIREFLQNFFYKDEPLNSFLELINEENPRCYDLEKFTLQDLDSGLNLLAVYDGKIIGVCLNGIMQRGKLEEEFVCEDEKFSKIVKLLQHIEEISDPFQKYPGVDKAIVVKILSVDDTYRGRGIAKELMSKTIDLAKGRGCGFCSVDCSSYYTARAAKKLGFELHYTLKYEDYKVDGKSVFDPVAPHKAMTVYTQKIS</sequence>
<dbReference type="EMBL" id="OU896709">
    <property type="protein sequence ID" value="CAH1160169.1"/>
    <property type="molecule type" value="Genomic_DNA"/>
</dbReference>
<comment type="pathway">
    <text evidence="3">Aromatic compound metabolism; melatonin biosynthesis; melatonin from serotonin: step 1/2.</text>
</comment>
<organism evidence="15 16">
    <name type="scientific">Phaedon cochleariae</name>
    <name type="common">Mustard beetle</name>
    <dbReference type="NCBI Taxonomy" id="80249"/>
    <lineage>
        <taxon>Eukaryota</taxon>
        <taxon>Metazoa</taxon>
        <taxon>Ecdysozoa</taxon>
        <taxon>Arthropoda</taxon>
        <taxon>Hexapoda</taxon>
        <taxon>Insecta</taxon>
        <taxon>Pterygota</taxon>
        <taxon>Neoptera</taxon>
        <taxon>Endopterygota</taxon>
        <taxon>Coleoptera</taxon>
        <taxon>Polyphaga</taxon>
        <taxon>Cucujiformia</taxon>
        <taxon>Chrysomeloidea</taxon>
        <taxon>Chrysomelidae</taxon>
        <taxon>Chrysomelinae</taxon>
        <taxon>Chrysomelini</taxon>
        <taxon>Phaedon</taxon>
    </lineage>
</organism>
<dbReference type="CDD" id="cd04301">
    <property type="entry name" value="NAT_SF"/>
    <property type="match status" value="1"/>
</dbReference>
<comment type="catalytic activity">
    <reaction evidence="11">
        <text>serotonin + hexadecanoyl-CoA = N-hexadecanoyl-serotonin + CoA + H(+)</text>
        <dbReference type="Rhea" id="RHEA:51384"/>
        <dbReference type="ChEBI" id="CHEBI:15378"/>
        <dbReference type="ChEBI" id="CHEBI:57287"/>
        <dbReference type="ChEBI" id="CHEBI:57379"/>
        <dbReference type="ChEBI" id="CHEBI:134059"/>
        <dbReference type="ChEBI" id="CHEBI:350546"/>
    </reaction>
    <physiologicalReaction direction="left-to-right" evidence="11">
        <dbReference type="Rhea" id="RHEA:51385"/>
    </physiologicalReaction>
</comment>
<dbReference type="InterPro" id="IPR016181">
    <property type="entry name" value="Acyl_CoA_acyltransferase"/>
</dbReference>
<evidence type="ECO:0000313" key="16">
    <source>
        <dbReference type="Proteomes" id="UP001153737"/>
    </source>
</evidence>
<reference evidence="15" key="1">
    <citation type="submission" date="2022-01" db="EMBL/GenBank/DDBJ databases">
        <authorList>
            <person name="King R."/>
        </authorList>
    </citation>
    <scope>NUCLEOTIDE SEQUENCE</scope>
</reference>
<dbReference type="Gene3D" id="3.40.630.30">
    <property type="match status" value="1"/>
</dbReference>
<evidence type="ECO:0000256" key="3">
    <source>
        <dbReference type="ARBA" id="ARBA00037926"/>
    </source>
</evidence>
<comment type="catalytic activity">
    <reaction evidence="9">
        <text>dopamine + acetyl-CoA = N-acetyldopamine + CoA + H(+)</text>
        <dbReference type="Rhea" id="RHEA:51388"/>
        <dbReference type="ChEBI" id="CHEBI:15378"/>
        <dbReference type="ChEBI" id="CHEBI:57287"/>
        <dbReference type="ChEBI" id="CHEBI:57288"/>
        <dbReference type="ChEBI" id="CHEBI:59905"/>
        <dbReference type="ChEBI" id="CHEBI:125678"/>
    </reaction>
    <physiologicalReaction direction="left-to-right" evidence="9">
        <dbReference type="Rhea" id="RHEA:51389"/>
    </physiologicalReaction>
</comment>
<protein>
    <recommendedName>
        <fullName evidence="5">aralkylamine N-acetyltransferase</fullName>
        <ecNumber evidence="5">2.3.1.87</ecNumber>
    </recommendedName>
</protein>
<evidence type="ECO:0000256" key="4">
    <source>
        <dbReference type="ARBA" id="ARBA00038182"/>
    </source>
</evidence>
<dbReference type="OrthoDB" id="41532at2759"/>
<dbReference type="AlphaFoldDB" id="A0A9P0DJ35"/>
<proteinExistence type="inferred from homology"/>
<comment type="catalytic activity">
    <reaction evidence="7">
        <text>serotonin + octadecanoyl-CoA = N-octadecanoyl-serotonin + CoA + H(+)</text>
        <dbReference type="Rhea" id="RHEA:51400"/>
        <dbReference type="ChEBI" id="CHEBI:15378"/>
        <dbReference type="ChEBI" id="CHEBI:57287"/>
        <dbReference type="ChEBI" id="CHEBI:57394"/>
        <dbReference type="ChEBI" id="CHEBI:134065"/>
        <dbReference type="ChEBI" id="CHEBI:350546"/>
    </reaction>
    <physiologicalReaction direction="left-to-right" evidence="7">
        <dbReference type="Rhea" id="RHEA:51401"/>
    </physiologicalReaction>
</comment>
<keyword evidence="16" id="KW-1185">Reference proteome</keyword>
<comment type="similarity">
    <text evidence="4">Belongs to the acetyltransferase family. AANAT subfamily.</text>
</comment>
<evidence type="ECO:0000256" key="10">
    <source>
        <dbReference type="ARBA" id="ARBA00051823"/>
    </source>
</evidence>
<evidence type="ECO:0000313" key="15">
    <source>
        <dbReference type="EMBL" id="CAH1160169.1"/>
    </source>
</evidence>
<reference evidence="15" key="2">
    <citation type="submission" date="2022-10" db="EMBL/GenBank/DDBJ databases">
        <authorList>
            <consortium name="ENA_rothamsted_submissions"/>
            <consortium name="culmorum"/>
            <person name="King R."/>
        </authorList>
    </citation>
    <scope>NUCLEOTIDE SEQUENCE</scope>
</reference>
<comment type="catalytic activity">
    <reaction evidence="10">
        <text>serotonin + (9Z)-octadecenoyl-CoA = N-(9Z-octadecenoyl)-serotonin + CoA + H(+)</text>
        <dbReference type="Rhea" id="RHEA:51392"/>
        <dbReference type="ChEBI" id="CHEBI:15378"/>
        <dbReference type="ChEBI" id="CHEBI:57287"/>
        <dbReference type="ChEBI" id="CHEBI:57387"/>
        <dbReference type="ChEBI" id="CHEBI:134064"/>
        <dbReference type="ChEBI" id="CHEBI:350546"/>
    </reaction>
    <physiologicalReaction direction="left-to-right" evidence="10">
        <dbReference type="Rhea" id="RHEA:51393"/>
    </physiologicalReaction>
</comment>
<comment type="catalytic activity">
    <reaction evidence="6">
        <text>dopamine + (9Z)-octadecenoyl-CoA = N-(9Z-octadecanoyl)-dopamine + CoA + H(+)</text>
        <dbReference type="Rhea" id="RHEA:51380"/>
        <dbReference type="ChEBI" id="CHEBI:15378"/>
        <dbReference type="ChEBI" id="CHEBI:31883"/>
        <dbReference type="ChEBI" id="CHEBI:57287"/>
        <dbReference type="ChEBI" id="CHEBI:57387"/>
        <dbReference type="ChEBI" id="CHEBI:59905"/>
    </reaction>
    <physiologicalReaction direction="left-to-right" evidence="6">
        <dbReference type="Rhea" id="RHEA:51381"/>
    </physiologicalReaction>
</comment>
<accession>A0A9P0DJ35</accession>
<dbReference type="EC" id="2.3.1.87" evidence="5"/>
<evidence type="ECO:0000256" key="1">
    <source>
        <dbReference type="ARBA" id="ARBA00022679"/>
    </source>
</evidence>
<dbReference type="SUPFAM" id="SSF55729">
    <property type="entry name" value="Acyl-CoA N-acyltransferases (Nat)"/>
    <property type="match status" value="1"/>
</dbReference>
<dbReference type="PROSITE" id="PS51186">
    <property type="entry name" value="GNAT"/>
    <property type="match status" value="1"/>
</dbReference>
<name>A0A9P0DJ35_PHACE</name>
<evidence type="ECO:0000256" key="2">
    <source>
        <dbReference type="ARBA" id="ARBA00023315"/>
    </source>
</evidence>
<evidence type="ECO:0000256" key="12">
    <source>
        <dbReference type="ARBA" id="ARBA00052335"/>
    </source>
</evidence>
<keyword evidence="2" id="KW-0012">Acyltransferase</keyword>
<evidence type="ECO:0000256" key="13">
    <source>
        <dbReference type="ARBA" id="ARBA00052491"/>
    </source>
</evidence>
<evidence type="ECO:0000256" key="6">
    <source>
        <dbReference type="ARBA" id="ARBA00050189"/>
    </source>
</evidence>
<dbReference type="Proteomes" id="UP001153737">
    <property type="component" value="Chromosome 3"/>
</dbReference>
<gene>
    <name evidence="15" type="ORF">PHAECO_LOCUS7408</name>
</gene>
<dbReference type="GO" id="GO:0004059">
    <property type="term" value="F:aralkylamine N-acetyltransferase activity"/>
    <property type="evidence" value="ECO:0007669"/>
    <property type="project" value="UniProtKB-EC"/>
</dbReference>
<feature type="domain" description="N-acetyltransferase" evidence="14">
    <location>
        <begin position="49"/>
        <end position="250"/>
    </location>
</feature>
<dbReference type="PANTHER" id="PTHR20905">
    <property type="entry name" value="N-ACETYLTRANSFERASE-RELATED"/>
    <property type="match status" value="1"/>
</dbReference>
<keyword evidence="1" id="KW-0808">Transferase</keyword>
<evidence type="ECO:0000256" key="8">
    <source>
        <dbReference type="ARBA" id="ARBA00051284"/>
    </source>
</evidence>
<comment type="catalytic activity">
    <reaction evidence="8">
        <text>serotonin + (5Z,8Z,11Z,14Z)-eicosatetraenoyl-CoA = N-[(5Z,8Z,11Z,14Z)-eicosatetraenoyl]-serotonin + CoA + H(+)</text>
        <dbReference type="Rhea" id="RHEA:51396"/>
        <dbReference type="ChEBI" id="CHEBI:15378"/>
        <dbReference type="ChEBI" id="CHEBI:57287"/>
        <dbReference type="ChEBI" id="CHEBI:57368"/>
        <dbReference type="ChEBI" id="CHEBI:132255"/>
        <dbReference type="ChEBI" id="CHEBI:350546"/>
    </reaction>
    <physiologicalReaction direction="left-to-right" evidence="8">
        <dbReference type="Rhea" id="RHEA:51397"/>
    </physiologicalReaction>
</comment>
<comment type="catalytic activity">
    <reaction evidence="12">
        <text>dopamine + hexadecanoyl-CoA = N-hexadecanoyl-dopamine + CoA + H(+)</text>
        <dbReference type="Rhea" id="RHEA:51376"/>
        <dbReference type="ChEBI" id="CHEBI:15378"/>
        <dbReference type="ChEBI" id="CHEBI:57287"/>
        <dbReference type="ChEBI" id="CHEBI:57379"/>
        <dbReference type="ChEBI" id="CHEBI:59905"/>
        <dbReference type="ChEBI" id="CHEBI:134058"/>
    </reaction>
    <physiologicalReaction direction="left-to-right" evidence="12">
        <dbReference type="Rhea" id="RHEA:51377"/>
    </physiologicalReaction>
</comment>
<evidence type="ECO:0000259" key="14">
    <source>
        <dbReference type="PROSITE" id="PS51186"/>
    </source>
</evidence>
<dbReference type="InterPro" id="IPR000182">
    <property type="entry name" value="GNAT_dom"/>
</dbReference>
<dbReference type="Pfam" id="PF00583">
    <property type="entry name" value="Acetyltransf_1"/>
    <property type="match status" value="1"/>
</dbReference>
<evidence type="ECO:0000256" key="9">
    <source>
        <dbReference type="ARBA" id="ARBA00051711"/>
    </source>
</evidence>
<comment type="catalytic activity">
    <reaction evidence="13">
        <text>serotonin + acetyl-CoA = N-acetylserotonin + CoA + H(+)</text>
        <dbReference type="Rhea" id="RHEA:25217"/>
        <dbReference type="ChEBI" id="CHEBI:15378"/>
        <dbReference type="ChEBI" id="CHEBI:17697"/>
        <dbReference type="ChEBI" id="CHEBI:57287"/>
        <dbReference type="ChEBI" id="CHEBI:57288"/>
        <dbReference type="ChEBI" id="CHEBI:350546"/>
        <dbReference type="EC" id="2.3.1.87"/>
    </reaction>
    <physiologicalReaction direction="left-to-right" evidence="13">
        <dbReference type="Rhea" id="RHEA:25218"/>
    </physiologicalReaction>
</comment>
<evidence type="ECO:0000256" key="7">
    <source>
        <dbReference type="ARBA" id="ARBA00050849"/>
    </source>
</evidence>
<evidence type="ECO:0000256" key="11">
    <source>
        <dbReference type="ARBA" id="ARBA00052178"/>
    </source>
</evidence>
<dbReference type="PANTHER" id="PTHR20905:SF1">
    <property type="entry name" value="AT07410P-RELATED"/>
    <property type="match status" value="1"/>
</dbReference>
<evidence type="ECO:0000256" key="5">
    <source>
        <dbReference type="ARBA" id="ARBA00039114"/>
    </source>
</evidence>